<keyword evidence="2" id="KW-1185">Reference proteome</keyword>
<evidence type="ECO:0000313" key="1">
    <source>
        <dbReference type="EMBL" id="ALI99167.1"/>
    </source>
</evidence>
<proteinExistence type="predicted"/>
<sequence length="71" mass="7754">MPQGVVKSVIPTFNKPCAGTVEALEDNDVICIKRGQTYNFKEGHGNCCKKDNIVEIIGKNIDGTVNLDCKE</sequence>
<reference evidence="1 2" key="1">
    <citation type="submission" date="2015-08" db="EMBL/GenBank/DDBJ databases">
        <title>Complete genome sequence of Rufibacter tibetensis strain 1351t, a radiation-resistant bacterium from tibet plateau.</title>
        <authorList>
            <person name="Dai J."/>
        </authorList>
    </citation>
    <scope>NUCLEOTIDE SEQUENCE [LARGE SCALE GENOMIC DNA]</scope>
    <source>
        <strain evidence="1 2">1351</strain>
    </source>
</reference>
<dbReference type="Proteomes" id="UP000061382">
    <property type="component" value="Chromosome"/>
</dbReference>
<organism evidence="1 2">
    <name type="scientific">Rufibacter tibetensis</name>
    <dbReference type="NCBI Taxonomy" id="512763"/>
    <lineage>
        <taxon>Bacteria</taxon>
        <taxon>Pseudomonadati</taxon>
        <taxon>Bacteroidota</taxon>
        <taxon>Cytophagia</taxon>
        <taxon>Cytophagales</taxon>
        <taxon>Hymenobacteraceae</taxon>
        <taxon>Rufibacter</taxon>
    </lineage>
</organism>
<dbReference type="RefSeq" id="WP_062543618.1">
    <property type="nucleotide sequence ID" value="NZ_CP012643.1"/>
</dbReference>
<accession>A0A0P0CIH6</accession>
<dbReference type="PATRIC" id="fig|512763.3.peg.2097"/>
<name>A0A0P0CIH6_9BACT</name>
<evidence type="ECO:0000313" key="2">
    <source>
        <dbReference type="Proteomes" id="UP000061382"/>
    </source>
</evidence>
<protein>
    <submittedName>
        <fullName evidence="1">Uncharacterized protein</fullName>
    </submittedName>
</protein>
<dbReference type="AlphaFoldDB" id="A0A0P0CIH6"/>
<dbReference type="EMBL" id="CP012643">
    <property type="protein sequence ID" value="ALI99167.1"/>
    <property type="molecule type" value="Genomic_DNA"/>
</dbReference>
<gene>
    <name evidence="1" type="ORF">DC20_09495</name>
</gene>
<dbReference type="KEGG" id="rti:DC20_09495"/>